<dbReference type="SUPFAM" id="SSF54106">
    <property type="entry name" value="LysM domain"/>
    <property type="match status" value="1"/>
</dbReference>
<keyword evidence="6" id="KW-0732">Signal</keyword>
<evidence type="ECO:0000313" key="8">
    <source>
        <dbReference type="EMBL" id="KAF5366258.1"/>
    </source>
</evidence>
<dbReference type="AlphaFoldDB" id="A0A8H5GJS3"/>
<gene>
    <name evidence="8" type="ORF">D9758_005687</name>
</gene>
<proteinExistence type="inferred from homology"/>
<comment type="similarity">
    <text evidence="1 4">Belongs to the glycosyl hydrolase 5 (cellulase A) family.</text>
</comment>
<evidence type="ECO:0000313" key="9">
    <source>
        <dbReference type="Proteomes" id="UP000559256"/>
    </source>
</evidence>
<feature type="chain" id="PRO_5034898245" description="LysM domain-containing protein" evidence="6">
    <location>
        <begin position="22"/>
        <end position="603"/>
    </location>
</feature>
<dbReference type="CDD" id="cd00118">
    <property type="entry name" value="LysM"/>
    <property type="match status" value="1"/>
</dbReference>
<sequence length="603" mass="64806">MAPSLLSTVVVLCSAALSVLADSPISPGFSYGSTKVRGVNLGGWLVLEPWMTPSMFDSLNDSRIIDEWTFAQYQSKAVATLALTNHWNTWITEQDFIDMQKAGLNHVRIPIGYWAFDVSGGEPFIQGQIPYLQNAVAWAKKYGLKVIVDLHGAPGSQNGFDNSGQSMSYPQWQTKQSNINRTKAVLATIAKMFKDQTDVVTSIQPLNEPAGYYGDAILSPLKQYYYDSYGNIRFPYGNNKQGNALTLLHDAFQGVAYWNSFMPAPQWQGVAIDTHIYQIFSDAEIARTNQQHIDSACSQGTTLSAASHWAIVGEWTPAMTDCASWKGVSRYDGTYPGSPVIGSCKGKSGKASTFSPEYKTFLRQSWEAQTLSYEKAAGWIQWSWKLENSDDWSYQAGLQNGWIPWNPDDRKFPQICSPNALLNIYPSVTLSLSLGTSSTATANSTTATSTSASVTSTSASTTTSTRASSTTITASATNTASTRASTTTTTSAASTTSTRASTTTTTSTTSTTSTRASTTTTTSATTARTTSTTASTSTTTSKTSTSASSKPTSGTCPNYTVVAGDYCWLIANNHGTTVAKLQAANPNVSCNPLRIGQVLNIPC</sequence>
<comment type="caution">
    <text evidence="8">The sequence shown here is derived from an EMBL/GenBank/DDBJ whole genome shotgun (WGS) entry which is preliminary data.</text>
</comment>
<dbReference type="InterPro" id="IPR050386">
    <property type="entry name" value="Glycosyl_hydrolase_5"/>
</dbReference>
<dbReference type="EMBL" id="JAACJM010000024">
    <property type="protein sequence ID" value="KAF5366258.1"/>
    <property type="molecule type" value="Genomic_DNA"/>
</dbReference>
<feature type="compositionally biased region" description="Low complexity" evidence="5">
    <location>
        <begin position="442"/>
        <end position="549"/>
    </location>
</feature>
<evidence type="ECO:0000256" key="3">
    <source>
        <dbReference type="ARBA" id="ARBA00023295"/>
    </source>
</evidence>
<keyword evidence="2 4" id="KW-0378">Hydrolase</keyword>
<dbReference type="OrthoDB" id="62120at2759"/>
<evidence type="ECO:0000256" key="4">
    <source>
        <dbReference type="RuleBase" id="RU361153"/>
    </source>
</evidence>
<protein>
    <recommendedName>
        <fullName evidence="7">LysM domain-containing protein</fullName>
    </recommendedName>
</protein>
<dbReference type="Pfam" id="PF00150">
    <property type="entry name" value="Cellulase"/>
    <property type="match status" value="1"/>
</dbReference>
<dbReference type="PANTHER" id="PTHR31297:SF42">
    <property type="entry name" value="GLYCOSIDE HYDROLASE FAMILY 5 DOMAIN-CONTAINING PROTEIN"/>
    <property type="match status" value="1"/>
</dbReference>
<dbReference type="Proteomes" id="UP000559256">
    <property type="component" value="Unassembled WGS sequence"/>
</dbReference>
<evidence type="ECO:0000256" key="6">
    <source>
        <dbReference type="SAM" id="SignalP"/>
    </source>
</evidence>
<dbReference type="Gene3D" id="3.20.20.80">
    <property type="entry name" value="Glycosidases"/>
    <property type="match status" value="1"/>
</dbReference>
<dbReference type="Gene3D" id="3.10.350.10">
    <property type="entry name" value="LysM domain"/>
    <property type="match status" value="1"/>
</dbReference>
<name>A0A8H5GJS3_9AGAR</name>
<dbReference type="SMART" id="SM00257">
    <property type="entry name" value="LysM"/>
    <property type="match status" value="1"/>
</dbReference>
<dbReference type="Pfam" id="PF01476">
    <property type="entry name" value="LysM"/>
    <property type="match status" value="1"/>
</dbReference>
<dbReference type="GO" id="GO:0009251">
    <property type="term" value="P:glucan catabolic process"/>
    <property type="evidence" value="ECO:0007669"/>
    <property type="project" value="TreeGrafter"/>
</dbReference>
<evidence type="ECO:0000256" key="1">
    <source>
        <dbReference type="ARBA" id="ARBA00005641"/>
    </source>
</evidence>
<dbReference type="InterPro" id="IPR036779">
    <property type="entry name" value="LysM_dom_sf"/>
</dbReference>
<dbReference type="InterPro" id="IPR001547">
    <property type="entry name" value="Glyco_hydro_5"/>
</dbReference>
<evidence type="ECO:0000256" key="2">
    <source>
        <dbReference type="ARBA" id="ARBA00022801"/>
    </source>
</evidence>
<accession>A0A8H5GJS3</accession>
<dbReference type="InterPro" id="IPR017853">
    <property type="entry name" value="GH"/>
</dbReference>
<dbReference type="GO" id="GO:0008422">
    <property type="term" value="F:beta-glucosidase activity"/>
    <property type="evidence" value="ECO:0007669"/>
    <property type="project" value="TreeGrafter"/>
</dbReference>
<dbReference type="GO" id="GO:0009986">
    <property type="term" value="C:cell surface"/>
    <property type="evidence" value="ECO:0007669"/>
    <property type="project" value="TreeGrafter"/>
</dbReference>
<keyword evidence="9" id="KW-1185">Reference proteome</keyword>
<reference evidence="8 9" key="1">
    <citation type="journal article" date="2020" name="ISME J.">
        <title>Uncovering the hidden diversity of litter-decomposition mechanisms in mushroom-forming fungi.</title>
        <authorList>
            <person name="Floudas D."/>
            <person name="Bentzer J."/>
            <person name="Ahren D."/>
            <person name="Johansson T."/>
            <person name="Persson P."/>
            <person name="Tunlid A."/>
        </authorList>
    </citation>
    <scope>NUCLEOTIDE SEQUENCE [LARGE SCALE GENOMIC DNA]</scope>
    <source>
        <strain evidence="8 9">CBS 291.85</strain>
    </source>
</reference>
<dbReference type="PANTHER" id="PTHR31297">
    <property type="entry name" value="GLUCAN ENDO-1,6-BETA-GLUCOSIDASE B"/>
    <property type="match status" value="1"/>
</dbReference>
<evidence type="ECO:0000256" key="5">
    <source>
        <dbReference type="SAM" id="MobiDB-lite"/>
    </source>
</evidence>
<dbReference type="PROSITE" id="PS51782">
    <property type="entry name" value="LYSM"/>
    <property type="match status" value="1"/>
</dbReference>
<feature type="signal peptide" evidence="6">
    <location>
        <begin position="1"/>
        <end position="21"/>
    </location>
</feature>
<feature type="domain" description="LysM" evidence="7">
    <location>
        <begin position="557"/>
        <end position="601"/>
    </location>
</feature>
<dbReference type="GO" id="GO:0005576">
    <property type="term" value="C:extracellular region"/>
    <property type="evidence" value="ECO:0007669"/>
    <property type="project" value="TreeGrafter"/>
</dbReference>
<evidence type="ECO:0000259" key="7">
    <source>
        <dbReference type="PROSITE" id="PS51782"/>
    </source>
</evidence>
<keyword evidence="3 4" id="KW-0326">Glycosidase</keyword>
<dbReference type="InterPro" id="IPR018392">
    <property type="entry name" value="LysM"/>
</dbReference>
<dbReference type="SUPFAM" id="SSF51445">
    <property type="entry name" value="(Trans)glycosidases"/>
    <property type="match status" value="1"/>
</dbReference>
<organism evidence="8 9">
    <name type="scientific">Tetrapyrgos nigripes</name>
    <dbReference type="NCBI Taxonomy" id="182062"/>
    <lineage>
        <taxon>Eukaryota</taxon>
        <taxon>Fungi</taxon>
        <taxon>Dikarya</taxon>
        <taxon>Basidiomycota</taxon>
        <taxon>Agaricomycotina</taxon>
        <taxon>Agaricomycetes</taxon>
        <taxon>Agaricomycetidae</taxon>
        <taxon>Agaricales</taxon>
        <taxon>Marasmiineae</taxon>
        <taxon>Marasmiaceae</taxon>
        <taxon>Tetrapyrgos</taxon>
    </lineage>
</organism>
<feature type="region of interest" description="Disordered" evidence="5">
    <location>
        <begin position="442"/>
        <end position="554"/>
    </location>
</feature>